<name>A0A562Q1K4_9BURK</name>
<keyword evidence="1" id="KW-1133">Transmembrane helix</keyword>
<keyword evidence="1" id="KW-0472">Membrane</keyword>
<evidence type="ECO:0000256" key="1">
    <source>
        <dbReference type="SAM" id="Phobius"/>
    </source>
</evidence>
<sequence length="106" mass="11141">MSALQLLAAAALCYGGFACLALAMPDHWVQAGGRQEAAATLCRPLRRAGAMLLAAAYALCVCRDGASFGTLLWVVLVSAGALAVALTLTWRPHWLLAPARALRHRA</sequence>
<dbReference type="EMBL" id="CP046904">
    <property type="protein sequence ID" value="QGZ38149.1"/>
    <property type="molecule type" value="Genomic_DNA"/>
</dbReference>
<dbReference type="EMBL" id="VLKW01000002">
    <property type="protein sequence ID" value="TWI50330.1"/>
    <property type="molecule type" value="Genomic_DNA"/>
</dbReference>
<evidence type="ECO:0000313" key="3">
    <source>
        <dbReference type="EMBL" id="QGZ38149.1"/>
    </source>
</evidence>
<protein>
    <submittedName>
        <fullName evidence="3">DUF3325 family protein</fullName>
    </submittedName>
    <submittedName>
        <fullName evidence="4">Uncharacterized protein DUF3325</fullName>
    </submittedName>
</protein>
<accession>A0A562Q1K4</accession>
<dbReference type="Proteomes" id="UP000315112">
    <property type="component" value="Unassembled WGS sequence"/>
</dbReference>
<proteinExistence type="predicted"/>
<feature type="signal peptide" evidence="2">
    <location>
        <begin position="1"/>
        <end position="23"/>
    </location>
</feature>
<dbReference type="InterPro" id="IPR021762">
    <property type="entry name" value="DUF3325"/>
</dbReference>
<keyword evidence="6" id="KW-1185">Reference proteome</keyword>
<feature type="transmembrane region" description="Helical" evidence="1">
    <location>
        <begin position="71"/>
        <end position="90"/>
    </location>
</feature>
<keyword evidence="2" id="KW-0732">Signal</keyword>
<dbReference type="Proteomes" id="UP000437862">
    <property type="component" value="Chromosome"/>
</dbReference>
<feature type="transmembrane region" description="Helical" evidence="1">
    <location>
        <begin position="45"/>
        <end position="62"/>
    </location>
</feature>
<reference evidence="3 6" key="3">
    <citation type="submission" date="2019-12" db="EMBL/GenBank/DDBJ databases">
        <title>Draft Genome Sequences of Six Type Strains of the Genus Massilia.</title>
        <authorList>
            <person name="Miess H."/>
            <person name="Frediansyah A."/>
            <person name="Goeker M."/>
            <person name="Gross H."/>
        </authorList>
    </citation>
    <scope>NUCLEOTIDE SEQUENCE [LARGE SCALE GENOMIC DNA]</scope>
    <source>
        <strain evidence="3 6">DSM 26639</strain>
    </source>
</reference>
<reference evidence="4" key="2">
    <citation type="submission" date="2019-07" db="EMBL/GenBank/DDBJ databases">
        <authorList>
            <person name="Whitman W."/>
            <person name="Huntemann M."/>
            <person name="Clum A."/>
            <person name="Pillay M."/>
            <person name="Palaniappan K."/>
            <person name="Varghese N."/>
            <person name="Mikhailova N."/>
            <person name="Stamatis D."/>
            <person name="Reddy T."/>
            <person name="Daum C."/>
            <person name="Shapiro N."/>
            <person name="Ivanova N."/>
            <person name="Kyrpides N."/>
            <person name="Woyke T."/>
        </authorList>
    </citation>
    <scope>NUCLEOTIDE SEQUENCE</scope>
    <source>
        <strain evidence="4">CGMCC 1.10685</strain>
    </source>
</reference>
<evidence type="ECO:0000256" key="2">
    <source>
        <dbReference type="SAM" id="SignalP"/>
    </source>
</evidence>
<evidence type="ECO:0000313" key="5">
    <source>
        <dbReference type="Proteomes" id="UP000315112"/>
    </source>
</evidence>
<gene>
    <name evidence="3" type="ORF">GO485_03195</name>
    <name evidence="4" type="ORF">IP92_01559</name>
</gene>
<feature type="chain" id="PRO_5044618143" evidence="2">
    <location>
        <begin position="24"/>
        <end position="106"/>
    </location>
</feature>
<dbReference type="AlphaFoldDB" id="A0A562Q1K4"/>
<dbReference type="RefSeq" id="WP_145873943.1">
    <property type="nucleotide sequence ID" value="NZ_CP046904.1"/>
</dbReference>
<keyword evidence="1" id="KW-0812">Transmembrane</keyword>
<evidence type="ECO:0000313" key="6">
    <source>
        <dbReference type="Proteomes" id="UP000437862"/>
    </source>
</evidence>
<evidence type="ECO:0000313" key="4">
    <source>
        <dbReference type="EMBL" id="TWI50330.1"/>
    </source>
</evidence>
<organism evidence="4 5">
    <name type="scientific">Pseudoduganella flava</name>
    <dbReference type="NCBI Taxonomy" id="871742"/>
    <lineage>
        <taxon>Bacteria</taxon>
        <taxon>Pseudomonadati</taxon>
        <taxon>Pseudomonadota</taxon>
        <taxon>Betaproteobacteria</taxon>
        <taxon>Burkholderiales</taxon>
        <taxon>Oxalobacteraceae</taxon>
        <taxon>Telluria group</taxon>
        <taxon>Pseudoduganella</taxon>
    </lineage>
</organism>
<reference evidence="4 5" key="1">
    <citation type="journal article" date="2015" name="Stand. Genomic Sci.">
        <title>Genomic Encyclopedia of Bacterial and Archaeal Type Strains, Phase III: the genomes of soil and plant-associated and newly described type strains.</title>
        <authorList>
            <person name="Whitman W.B."/>
            <person name="Woyke T."/>
            <person name="Klenk H.P."/>
            <person name="Zhou Y."/>
            <person name="Lilburn T.G."/>
            <person name="Beck B.J."/>
            <person name="De Vos P."/>
            <person name="Vandamme P."/>
            <person name="Eisen J.A."/>
            <person name="Garrity G."/>
            <person name="Hugenholtz P."/>
            <person name="Kyrpides N.C."/>
        </authorList>
    </citation>
    <scope>NUCLEOTIDE SEQUENCE [LARGE SCALE GENOMIC DNA]</scope>
    <source>
        <strain evidence="4 5">CGMCC 1.10685</strain>
    </source>
</reference>
<dbReference type="Pfam" id="PF11804">
    <property type="entry name" value="DUF3325"/>
    <property type="match status" value="1"/>
</dbReference>